<dbReference type="PROSITE" id="PS50991">
    <property type="entry name" value="PYR_CT"/>
    <property type="match status" value="1"/>
</dbReference>
<dbReference type="GO" id="GO:0016829">
    <property type="term" value="F:lyase activity"/>
    <property type="evidence" value="ECO:0007669"/>
    <property type="project" value="UniProtKB-KW"/>
</dbReference>
<evidence type="ECO:0000256" key="5">
    <source>
        <dbReference type="RuleBase" id="RU003523"/>
    </source>
</evidence>
<sequence length="307" mass="32680">MSDTVIVNEVGLRDGLQNQPVTVDTDTKARLARLLVDAGVRYLEPVSFVSPKAIPQMADAAALTPRLPAGEGLHYTALVPNLKGYQLARDAGYRTVALVLSTTDTFNQRNLNMTLEQAAASCESIIAAAREDGVVTRTYISGAFACPYDGPVPVSLPQQLTGRMFAAGSDEVAIADTIGAGNPKQMKDIMTPLIREYGANKFFVHLHDTRGLAAAMAWEAADLGVRRFDASVGGLGGCPFAPGATGNMATEDLVYLLESCGLKTGIDIQGLREVVALAAEATQRPLGGRILEWMASQEKRGKTPCLW</sequence>
<keyword evidence="8" id="KW-1185">Reference proteome</keyword>
<dbReference type="SUPFAM" id="SSF51569">
    <property type="entry name" value="Aldolase"/>
    <property type="match status" value="1"/>
</dbReference>
<dbReference type="InterPro" id="IPR043594">
    <property type="entry name" value="HMGL"/>
</dbReference>
<evidence type="ECO:0000256" key="4">
    <source>
        <dbReference type="ARBA" id="ARBA00023239"/>
    </source>
</evidence>
<dbReference type="Gene3D" id="3.20.20.70">
    <property type="entry name" value="Aldolase class I"/>
    <property type="match status" value="1"/>
</dbReference>
<feature type="domain" description="Pyruvate carboxyltransferase" evidence="6">
    <location>
        <begin position="5"/>
        <end position="272"/>
    </location>
</feature>
<protein>
    <submittedName>
        <fullName evidence="7">Hydroxymethylglutaryl-CoA lyase</fullName>
    </submittedName>
</protein>
<reference evidence="7 8" key="1">
    <citation type="submission" date="2012-09" db="EMBL/GenBank/DDBJ databases">
        <title>Genome Sequence of alkane-degrading Bacterium Alcanivorax sp. 6-D-6.</title>
        <authorList>
            <person name="Lai Q."/>
            <person name="Shao Z."/>
        </authorList>
    </citation>
    <scope>NUCLEOTIDE SEQUENCE [LARGE SCALE GENOMIC DNA]</scope>
    <source>
        <strain evidence="7 8">6-D-6</strain>
    </source>
</reference>
<dbReference type="InterPro" id="IPR002034">
    <property type="entry name" value="AIPM/Hcit_synth_CS"/>
</dbReference>
<proteinExistence type="inferred from homology"/>
<dbReference type="PANTHER" id="PTHR42738">
    <property type="entry name" value="HYDROXYMETHYLGLUTARYL-COA LYASE"/>
    <property type="match status" value="1"/>
</dbReference>
<accession>A0ABQ6YDE4</accession>
<dbReference type="RefSeq" id="WP_133491215.1">
    <property type="nucleotide sequence ID" value="NZ_AQPF01000001.1"/>
</dbReference>
<gene>
    <name evidence="7" type="ORF">A6D6_00061</name>
</gene>
<keyword evidence="3" id="KW-0479">Metal-binding</keyword>
<dbReference type="InterPro" id="IPR013785">
    <property type="entry name" value="Aldolase_TIM"/>
</dbReference>
<evidence type="ECO:0000259" key="6">
    <source>
        <dbReference type="PROSITE" id="PS50991"/>
    </source>
</evidence>
<keyword evidence="4 7" id="KW-0456">Lyase</keyword>
<comment type="similarity">
    <text evidence="1">Belongs to the HMG-CoA lyase family.</text>
</comment>
<dbReference type="Pfam" id="PF00682">
    <property type="entry name" value="HMGL-like"/>
    <property type="match status" value="1"/>
</dbReference>
<organism evidence="7 8">
    <name type="scientific">Alcanivorax xiamenensis</name>
    <dbReference type="NCBI Taxonomy" id="1177156"/>
    <lineage>
        <taxon>Bacteria</taxon>
        <taxon>Pseudomonadati</taxon>
        <taxon>Pseudomonadota</taxon>
        <taxon>Gammaproteobacteria</taxon>
        <taxon>Oceanospirillales</taxon>
        <taxon>Alcanivoracaceae</taxon>
        <taxon>Alcanivorax</taxon>
    </lineage>
</organism>
<comment type="caution">
    <text evidence="7">The sequence shown here is derived from an EMBL/GenBank/DDBJ whole genome shotgun (WGS) entry which is preliminary data.</text>
</comment>
<dbReference type="CDD" id="cd07938">
    <property type="entry name" value="DRE_TIM_HMGL"/>
    <property type="match status" value="1"/>
</dbReference>
<name>A0ABQ6YDE4_9GAMM</name>
<dbReference type="EMBL" id="AQPF01000001">
    <property type="protein sequence ID" value="KAF0808352.1"/>
    <property type="molecule type" value="Genomic_DNA"/>
</dbReference>
<evidence type="ECO:0000256" key="1">
    <source>
        <dbReference type="ARBA" id="ARBA00009405"/>
    </source>
</evidence>
<dbReference type="PROSITE" id="PS00815">
    <property type="entry name" value="AIPM_HOMOCIT_SYNTH_1"/>
    <property type="match status" value="1"/>
</dbReference>
<dbReference type="PANTHER" id="PTHR42738:SF7">
    <property type="entry name" value="HYDROXYMETHYLGLUTARYL-COA LYASE"/>
    <property type="match status" value="1"/>
</dbReference>
<dbReference type="NCBIfam" id="NF004283">
    <property type="entry name" value="PRK05692.1"/>
    <property type="match status" value="1"/>
</dbReference>
<evidence type="ECO:0000313" key="7">
    <source>
        <dbReference type="EMBL" id="KAF0808352.1"/>
    </source>
</evidence>
<keyword evidence="2 5" id="KW-0808">Transferase</keyword>
<comment type="similarity">
    <text evidence="5">Belongs to the alpha-IPM synthase/homocitrate synthase family.</text>
</comment>
<dbReference type="InterPro" id="IPR000891">
    <property type="entry name" value="PYR_CT"/>
</dbReference>
<evidence type="ECO:0000256" key="2">
    <source>
        <dbReference type="ARBA" id="ARBA00022679"/>
    </source>
</evidence>
<dbReference type="Proteomes" id="UP000771797">
    <property type="component" value="Unassembled WGS sequence"/>
</dbReference>
<evidence type="ECO:0000256" key="3">
    <source>
        <dbReference type="ARBA" id="ARBA00022723"/>
    </source>
</evidence>
<evidence type="ECO:0000313" key="8">
    <source>
        <dbReference type="Proteomes" id="UP000771797"/>
    </source>
</evidence>